<dbReference type="Gene3D" id="1.20.58.1040">
    <property type="match status" value="1"/>
</dbReference>
<dbReference type="PANTHER" id="PTHR31044:SF140">
    <property type="entry name" value="EXPRESSED PROTEIN"/>
    <property type="match status" value="1"/>
</dbReference>
<evidence type="ECO:0000256" key="5">
    <source>
        <dbReference type="ARBA" id="ARBA00023136"/>
    </source>
</evidence>
<evidence type="ECO:0000256" key="3">
    <source>
        <dbReference type="ARBA" id="ARBA00022622"/>
    </source>
</evidence>
<keyword evidence="3" id="KW-0336">GPI-anchor</keyword>
<keyword evidence="4 8" id="KW-0732">Signal</keyword>
<evidence type="ECO:0000256" key="1">
    <source>
        <dbReference type="ARBA" id="ARBA00004609"/>
    </source>
</evidence>
<dbReference type="AlphaFoldDB" id="A0A6P5G9N1"/>
<dbReference type="RefSeq" id="XP_020104934.1">
    <property type="nucleotide sequence ID" value="XM_020249345.1"/>
</dbReference>
<feature type="signal peptide" evidence="8">
    <location>
        <begin position="1"/>
        <end position="19"/>
    </location>
</feature>
<accession>A0A6P5G9N1</accession>
<evidence type="ECO:0000313" key="10">
    <source>
        <dbReference type="Proteomes" id="UP000515123"/>
    </source>
</evidence>
<reference evidence="11" key="2">
    <citation type="submission" date="2025-08" db="UniProtKB">
        <authorList>
            <consortium name="RefSeq"/>
        </authorList>
    </citation>
    <scope>IDENTIFICATION</scope>
    <source>
        <tissue evidence="11">Leaf</tissue>
    </source>
</reference>
<evidence type="ECO:0000256" key="2">
    <source>
        <dbReference type="ARBA" id="ARBA00022475"/>
    </source>
</evidence>
<keyword evidence="5" id="KW-0472">Membrane</keyword>
<keyword evidence="7" id="KW-0325">Glycoprotein</keyword>
<dbReference type="SMART" id="SM00768">
    <property type="entry name" value="X8"/>
    <property type="match status" value="1"/>
</dbReference>
<evidence type="ECO:0000256" key="8">
    <source>
        <dbReference type="SAM" id="SignalP"/>
    </source>
</evidence>
<dbReference type="PANTHER" id="PTHR31044">
    <property type="entry name" value="BETA-1,3 GLUCANASE"/>
    <property type="match status" value="1"/>
</dbReference>
<dbReference type="FunFam" id="1.20.58.1040:FF:000001">
    <property type="entry name" value="Glucan endo-1,3-beta-glucosidase 4"/>
    <property type="match status" value="1"/>
</dbReference>
<evidence type="ECO:0000256" key="6">
    <source>
        <dbReference type="ARBA" id="ARBA00023157"/>
    </source>
</evidence>
<dbReference type="GO" id="GO:0009506">
    <property type="term" value="C:plasmodesma"/>
    <property type="evidence" value="ECO:0007669"/>
    <property type="project" value="UniProtKB-ARBA"/>
</dbReference>
<protein>
    <submittedName>
        <fullName evidence="11">Uncharacterized protein LOC109721639</fullName>
    </submittedName>
</protein>
<dbReference type="GO" id="GO:0005886">
    <property type="term" value="C:plasma membrane"/>
    <property type="evidence" value="ECO:0007669"/>
    <property type="project" value="UniProtKB-SubCell"/>
</dbReference>
<evidence type="ECO:0000256" key="7">
    <source>
        <dbReference type="ARBA" id="ARBA00023180"/>
    </source>
</evidence>
<dbReference type="Proteomes" id="UP000515123">
    <property type="component" value="Linkage group 15"/>
</dbReference>
<gene>
    <name evidence="11" type="primary">LOC109721639</name>
</gene>
<name>A0A6P5G9N1_ANACO</name>
<keyword evidence="2" id="KW-1003">Cell membrane</keyword>
<evidence type="ECO:0000259" key="9">
    <source>
        <dbReference type="SMART" id="SM00768"/>
    </source>
</evidence>
<evidence type="ECO:0000256" key="4">
    <source>
        <dbReference type="ARBA" id="ARBA00022729"/>
    </source>
</evidence>
<feature type="domain" description="X8" evidence="9">
    <location>
        <begin position="283"/>
        <end position="368"/>
    </location>
</feature>
<dbReference type="Gene3D" id="3.20.20.80">
    <property type="entry name" value="Glycosidases"/>
    <property type="match status" value="1"/>
</dbReference>
<feature type="chain" id="PRO_5027880607" evidence="8">
    <location>
        <begin position="20"/>
        <end position="371"/>
    </location>
</feature>
<dbReference type="GeneID" id="109721639"/>
<dbReference type="Pfam" id="PF07983">
    <property type="entry name" value="X8"/>
    <property type="match status" value="1"/>
</dbReference>
<comment type="subcellular location">
    <subcellularLocation>
        <location evidence="1">Cell membrane</location>
        <topology evidence="1">Lipid-anchor</topology>
        <topology evidence="1">GPI-anchor</topology>
    </subcellularLocation>
</comment>
<dbReference type="InterPro" id="IPR044788">
    <property type="entry name" value="X8_dom_prot"/>
</dbReference>
<reference evidence="10" key="1">
    <citation type="journal article" date="2015" name="Nat. Genet.">
        <title>The pineapple genome and the evolution of CAM photosynthesis.</title>
        <authorList>
            <person name="Ming R."/>
            <person name="VanBuren R."/>
            <person name="Wai C.M."/>
            <person name="Tang H."/>
            <person name="Schatz M.C."/>
            <person name="Bowers J.E."/>
            <person name="Lyons E."/>
            <person name="Wang M.L."/>
            <person name="Chen J."/>
            <person name="Biggers E."/>
            <person name="Zhang J."/>
            <person name="Huang L."/>
            <person name="Zhang L."/>
            <person name="Miao W."/>
            <person name="Zhang J."/>
            <person name="Ye Z."/>
            <person name="Miao C."/>
            <person name="Lin Z."/>
            <person name="Wang H."/>
            <person name="Zhou H."/>
            <person name="Yim W.C."/>
            <person name="Priest H.D."/>
            <person name="Zheng C."/>
            <person name="Woodhouse M."/>
            <person name="Edger P.P."/>
            <person name="Guyot R."/>
            <person name="Guo H.B."/>
            <person name="Guo H."/>
            <person name="Zheng G."/>
            <person name="Singh R."/>
            <person name="Sharma A."/>
            <person name="Min X."/>
            <person name="Zheng Y."/>
            <person name="Lee H."/>
            <person name="Gurtowski J."/>
            <person name="Sedlazeck F.J."/>
            <person name="Harkess A."/>
            <person name="McKain M.R."/>
            <person name="Liao Z."/>
            <person name="Fang J."/>
            <person name="Liu J."/>
            <person name="Zhang X."/>
            <person name="Zhang Q."/>
            <person name="Hu W."/>
            <person name="Qin Y."/>
            <person name="Wang K."/>
            <person name="Chen L.Y."/>
            <person name="Shirley N."/>
            <person name="Lin Y.R."/>
            <person name="Liu L.Y."/>
            <person name="Hernandez A.G."/>
            <person name="Wright C.L."/>
            <person name="Bulone V."/>
            <person name="Tuskan G.A."/>
            <person name="Heath K."/>
            <person name="Zee F."/>
            <person name="Moore P.H."/>
            <person name="Sunkar R."/>
            <person name="Leebens-Mack J.H."/>
            <person name="Mockler T."/>
            <person name="Bennetzen J.L."/>
            <person name="Freeling M."/>
            <person name="Sankoff D."/>
            <person name="Paterson A.H."/>
            <person name="Zhu X."/>
            <person name="Yang X."/>
            <person name="Smith J.A."/>
            <person name="Cushman J.C."/>
            <person name="Paull R.E."/>
            <person name="Yu Q."/>
        </authorList>
    </citation>
    <scope>NUCLEOTIDE SEQUENCE [LARGE SCALE GENOMIC DNA]</scope>
    <source>
        <strain evidence="10">cv. F153</strain>
    </source>
</reference>
<dbReference type="GO" id="GO:0098552">
    <property type="term" value="C:side of membrane"/>
    <property type="evidence" value="ECO:0007669"/>
    <property type="project" value="UniProtKB-KW"/>
</dbReference>
<proteinExistence type="predicted"/>
<evidence type="ECO:0000313" key="11">
    <source>
        <dbReference type="RefSeq" id="XP_020104934.1"/>
    </source>
</evidence>
<keyword evidence="3" id="KW-0449">Lipoprotein</keyword>
<dbReference type="OrthoDB" id="421038at2759"/>
<keyword evidence="6" id="KW-1015">Disulfide bond</keyword>
<dbReference type="InterPro" id="IPR012946">
    <property type="entry name" value="X8"/>
</dbReference>
<sequence length="371" mass="40656">MVGFYLLLSLLPLMGLTVAGQEEASFELVHLHEQSQQTIPLLTPYSTNTQPTGVSVSKRDIFMVSSSVLAAENWLRTHVLSHFPSKNITTIVVGRGILCNRGREHLWGLITPSVKSLHYSVVRWGLEKEIKVGADFSECLRNPALLSSFELKPLLSLLLQDANFVCLVSSSQLEVVERLGFYRNGNIRVMKEPKPIRRKLYSLRFGSNPFGFEAYGRRHKPPSFPFPPPPALAPNSPPEAFPVPVPVPANPPDVFPVPPMPPCLAAPTVAPPPGSGEEGMGGLWCVAKPTVPEEKLQEAMDYACGEGGADCEEIKPNGSCYYPDNVVAHASYAFNSYWQMTKQRGGSCGFDGTALLVNTDPSFLQCRFVLS</sequence>
<keyword evidence="10" id="KW-1185">Reference proteome</keyword>
<organism evidence="10 11">
    <name type="scientific">Ananas comosus</name>
    <name type="common">Pineapple</name>
    <name type="synonym">Ananas ananas</name>
    <dbReference type="NCBI Taxonomy" id="4615"/>
    <lineage>
        <taxon>Eukaryota</taxon>
        <taxon>Viridiplantae</taxon>
        <taxon>Streptophyta</taxon>
        <taxon>Embryophyta</taxon>
        <taxon>Tracheophyta</taxon>
        <taxon>Spermatophyta</taxon>
        <taxon>Magnoliopsida</taxon>
        <taxon>Liliopsida</taxon>
        <taxon>Poales</taxon>
        <taxon>Bromeliaceae</taxon>
        <taxon>Bromelioideae</taxon>
        <taxon>Ananas</taxon>
    </lineage>
</organism>